<dbReference type="NCBIfam" id="TIGR02270">
    <property type="entry name" value="TIGR02270 family protein"/>
    <property type="match status" value="1"/>
</dbReference>
<accession>A0A099KQV8</accession>
<dbReference type="PATRIC" id="fig|28229.3.peg.2612"/>
<dbReference type="InterPro" id="IPR011959">
    <property type="entry name" value="CHP02270"/>
</dbReference>
<gene>
    <name evidence="1" type="ORF">GAB14E_2893</name>
</gene>
<dbReference type="AlphaFoldDB" id="A0A099KQV8"/>
<organism evidence="1 2">
    <name type="scientific">Colwellia psychrerythraea</name>
    <name type="common">Vibrio psychroerythus</name>
    <dbReference type="NCBI Taxonomy" id="28229"/>
    <lineage>
        <taxon>Bacteria</taxon>
        <taxon>Pseudomonadati</taxon>
        <taxon>Pseudomonadota</taxon>
        <taxon>Gammaproteobacteria</taxon>
        <taxon>Alteromonadales</taxon>
        <taxon>Colwelliaceae</taxon>
        <taxon>Colwellia</taxon>
    </lineage>
</organism>
<name>A0A099KQV8_COLPS</name>
<comment type="caution">
    <text evidence="1">The sequence shown here is derived from an EMBL/GenBank/DDBJ whole genome shotgun (WGS) entry which is preliminary data.</text>
</comment>
<evidence type="ECO:0000313" key="2">
    <source>
        <dbReference type="Proteomes" id="UP000029868"/>
    </source>
</evidence>
<dbReference type="Proteomes" id="UP000029868">
    <property type="component" value="Unassembled WGS sequence"/>
</dbReference>
<dbReference type="OrthoDB" id="8089803at2"/>
<proteinExistence type="predicted"/>
<protein>
    <submittedName>
        <fullName evidence="1">Uncharacterized protein</fullName>
    </submittedName>
</protein>
<evidence type="ECO:0000313" key="1">
    <source>
        <dbReference type="EMBL" id="KGJ92048.1"/>
    </source>
</evidence>
<reference evidence="1 2" key="1">
    <citation type="submission" date="2014-08" db="EMBL/GenBank/DDBJ databases">
        <title>Genomic and Phenotypic Diversity of Colwellia psychrerythraea strains from Disparate Marine Basins.</title>
        <authorList>
            <person name="Techtmann S.M."/>
            <person name="Stelling S.C."/>
            <person name="Utturkar S.M."/>
            <person name="Alshibli N."/>
            <person name="Harris A."/>
            <person name="Brown S.D."/>
            <person name="Hazen T.C."/>
        </authorList>
    </citation>
    <scope>NUCLEOTIDE SEQUENCE [LARGE SCALE GENOMIC DNA]</scope>
    <source>
        <strain evidence="1 2">GAB14E</strain>
    </source>
</reference>
<dbReference type="EMBL" id="JQEC01000038">
    <property type="protein sequence ID" value="KGJ92048.1"/>
    <property type="molecule type" value="Genomic_DNA"/>
</dbReference>
<sequence length="426" mass="48993">MIKTRNTQKQANAFRDINEQFVVDASFLWILRSISVNQPHYYLNDLAELERRIDANLDGLMCDFSQAWEICLPELELEQAGESFTAAIIAFRSRDVDKIKHVITHAFSNDDTFKGVVSAMAWLPKNLTKEWVERFLYSKDLNHKYLALAVYSSIRKSPGDILQEFFQREDCLSHTKLLIRLLRVVGELKLYTYVNQVQKLAQHDEPEIAFWANWSLVMIGEHKQVIPLLNFIQEESSWQQLGIQTIFKVLPIDQSRQWISQFSQKPDMIRSVIKATGVLGDPHVIPWLIDKMNTFDTAKVAGEAFSLITGIDLDRYELTIEQPEDITIVPNDNSDDDNVDLDEDENLPFPDVSKINHAWLRYRDRYTAGKRYILGIEVAQRNPATIAKLNNALQSVTQRQRASVALTLALLDPQSPYVNVKARSQV</sequence>
<dbReference type="RefSeq" id="WP_052093726.1">
    <property type="nucleotide sequence ID" value="NZ_JQEC01000038.1"/>
</dbReference>